<sequence>MAATLKYIQPDAEEFMIHLARISSDNEDNPEFERLLRYCMREGHWSVFEMVDVVMEIYTSRAISAQILRHRSFHFQEFSQRYAVTSKIELDLPKMRRKGSTNRQGSVEFEDQETQFQMDNKALAPILVAVRAYDDLVKQGVALESARMILPLCVGTRLYMKGTVRDWLHYCRVRMSPHTQQEHREIATDCWNVLSEVLPVTTKAFKKYWMTEEKSAE</sequence>
<proteinExistence type="predicted"/>
<name>A0A6J5NIV3_9CAUD</name>
<dbReference type="GO" id="GO:0004799">
    <property type="term" value="F:thymidylate synthase activity"/>
    <property type="evidence" value="ECO:0007669"/>
    <property type="project" value="TreeGrafter"/>
</dbReference>
<dbReference type="PANTHER" id="PTHR34934:SF1">
    <property type="entry name" value="FLAVIN-DEPENDENT THYMIDYLATE SYNTHASE"/>
    <property type="match status" value="1"/>
</dbReference>
<organism evidence="1">
    <name type="scientific">uncultured Caudovirales phage</name>
    <dbReference type="NCBI Taxonomy" id="2100421"/>
    <lineage>
        <taxon>Viruses</taxon>
        <taxon>Duplodnaviria</taxon>
        <taxon>Heunggongvirae</taxon>
        <taxon>Uroviricota</taxon>
        <taxon>Caudoviricetes</taxon>
        <taxon>Peduoviridae</taxon>
        <taxon>Maltschvirus</taxon>
        <taxon>Maltschvirus maltsch</taxon>
    </lineage>
</organism>
<protein>
    <submittedName>
        <fullName evidence="1">THY1 Predicted alternative thymidylate synthase</fullName>
    </submittedName>
</protein>
<gene>
    <name evidence="1" type="ORF">UFOVP704_21</name>
</gene>
<dbReference type="GO" id="GO:0006231">
    <property type="term" value="P:dTMP biosynthetic process"/>
    <property type="evidence" value="ECO:0007669"/>
    <property type="project" value="InterPro"/>
</dbReference>
<dbReference type="Gene3D" id="3.30.1360.170">
    <property type="match status" value="1"/>
</dbReference>
<dbReference type="PANTHER" id="PTHR34934">
    <property type="entry name" value="FLAVIN-DEPENDENT THYMIDYLATE SYNTHASE"/>
    <property type="match status" value="1"/>
</dbReference>
<accession>A0A6J5NIV3</accession>
<dbReference type="Gene3D" id="1.20.5.3070">
    <property type="match status" value="1"/>
</dbReference>
<reference evidence="1" key="1">
    <citation type="submission" date="2020-04" db="EMBL/GenBank/DDBJ databases">
        <authorList>
            <person name="Chiriac C."/>
            <person name="Salcher M."/>
            <person name="Ghai R."/>
            <person name="Kavagutti S V."/>
        </authorList>
    </citation>
    <scope>NUCLEOTIDE SEQUENCE</scope>
</reference>
<dbReference type="SUPFAM" id="SSF69796">
    <property type="entry name" value="Thymidylate synthase-complementing protein Thy1"/>
    <property type="match status" value="1"/>
</dbReference>
<dbReference type="InterPro" id="IPR003669">
    <property type="entry name" value="Thymidylate_synthase_ThyX"/>
</dbReference>
<dbReference type="GO" id="GO:0070402">
    <property type="term" value="F:NADPH binding"/>
    <property type="evidence" value="ECO:0007669"/>
    <property type="project" value="TreeGrafter"/>
</dbReference>
<dbReference type="CDD" id="cd20175">
    <property type="entry name" value="ThyX"/>
    <property type="match status" value="1"/>
</dbReference>
<dbReference type="Pfam" id="PF02511">
    <property type="entry name" value="Thy1"/>
    <property type="match status" value="1"/>
</dbReference>
<dbReference type="EMBL" id="LR796675">
    <property type="protein sequence ID" value="CAB4158737.1"/>
    <property type="molecule type" value="Genomic_DNA"/>
</dbReference>
<dbReference type="GO" id="GO:0050660">
    <property type="term" value="F:flavin adenine dinucleotide binding"/>
    <property type="evidence" value="ECO:0007669"/>
    <property type="project" value="InterPro"/>
</dbReference>
<dbReference type="PROSITE" id="PS51331">
    <property type="entry name" value="THYX"/>
    <property type="match status" value="1"/>
</dbReference>
<dbReference type="NCBIfam" id="TIGR02170">
    <property type="entry name" value="thyX"/>
    <property type="match status" value="1"/>
</dbReference>
<dbReference type="InterPro" id="IPR036098">
    <property type="entry name" value="Thymidylate_synthase_ThyX_sf"/>
</dbReference>
<evidence type="ECO:0000313" key="1">
    <source>
        <dbReference type="EMBL" id="CAB4158737.1"/>
    </source>
</evidence>
<dbReference type="GO" id="GO:0050797">
    <property type="term" value="F:thymidylate synthase (FAD) activity"/>
    <property type="evidence" value="ECO:0007669"/>
    <property type="project" value="InterPro"/>
</dbReference>